<reference evidence="1 2" key="1">
    <citation type="journal article" date="2014" name="Am. J. Bot.">
        <title>Genome assembly and annotation for red clover (Trifolium pratense; Fabaceae).</title>
        <authorList>
            <person name="Istvanek J."/>
            <person name="Jaros M."/>
            <person name="Krenek A."/>
            <person name="Repkova J."/>
        </authorList>
    </citation>
    <scope>NUCLEOTIDE SEQUENCE [LARGE SCALE GENOMIC DNA]</scope>
    <source>
        <strain evidence="2">cv. Tatra</strain>
        <tissue evidence="1">Young leaves</tissue>
    </source>
</reference>
<protein>
    <submittedName>
        <fullName evidence="1">Uncharacterized protein</fullName>
    </submittedName>
</protein>
<evidence type="ECO:0000313" key="2">
    <source>
        <dbReference type="Proteomes" id="UP000236291"/>
    </source>
</evidence>
<reference evidence="1 2" key="2">
    <citation type="journal article" date="2017" name="Front. Plant Sci.">
        <title>Gene Classification and Mining of Molecular Markers Useful in Red Clover (Trifolium pratense) Breeding.</title>
        <authorList>
            <person name="Istvanek J."/>
            <person name="Dluhosova J."/>
            <person name="Dluhos P."/>
            <person name="Patkova L."/>
            <person name="Nedelnik J."/>
            <person name="Repkova J."/>
        </authorList>
    </citation>
    <scope>NUCLEOTIDE SEQUENCE [LARGE SCALE GENOMIC DNA]</scope>
    <source>
        <strain evidence="2">cv. Tatra</strain>
        <tissue evidence="1">Young leaves</tissue>
    </source>
</reference>
<proteinExistence type="predicted"/>
<gene>
    <name evidence="1" type="ORF">L195_g063433</name>
</gene>
<dbReference type="Proteomes" id="UP000236291">
    <property type="component" value="Unassembled WGS sequence"/>
</dbReference>
<comment type="caution">
    <text evidence="1">The sequence shown here is derived from an EMBL/GenBank/DDBJ whole genome shotgun (WGS) entry which is preliminary data.</text>
</comment>
<dbReference type="AlphaFoldDB" id="A0A2K3KLT9"/>
<feature type="non-terminal residue" evidence="1">
    <location>
        <position position="1"/>
    </location>
</feature>
<name>A0A2K3KLT9_TRIPR</name>
<evidence type="ECO:0000313" key="1">
    <source>
        <dbReference type="EMBL" id="PNX67257.1"/>
    </source>
</evidence>
<dbReference type="EMBL" id="ASHM01206275">
    <property type="protein sequence ID" value="PNX67257.1"/>
    <property type="molecule type" value="Genomic_DNA"/>
</dbReference>
<sequence length="29" mass="3170">RDYPVKALAQRNLSETLGGISDEVTVHSL</sequence>
<organism evidence="1 2">
    <name type="scientific">Trifolium pratense</name>
    <name type="common">Red clover</name>
    <dbReference type="NCBI Taxonomy" id="57577"/>
    <lineage>
        <taxon>Eukaryota</taxon>
        <taxon>Viridiplantae</taxon>
        <taxon>Streptophyta</taxon>
        <taxon>Embryophyta</taxon>
        <taxon>Tracheophyta</taxon>
        <taxon>Spermatophyta</taxon>
        <taxon>Magnoliopsida</taxon>
        <taxon>eudicotyledons</taxon>
        <taxon>Gunneridae</taxon>
        <taxon>Pentapetalae</taxon>
        <taxon>rosids</taxon>
        <taxon>fabids</taxon>
        <taxon>Fabales</taxon>
        <taxon>Fabaceae</taxon>
        <taxon>Papilionoideae</taxon>
        <taxon>50 kb inversion clade</taxon>
        <taxon>NPAAA clade</taxon>
        <taxon>Hologalegina</taxon>
        <taxon>IRL clade</taxon>
        <taxon>Trifolieae</taxon>
        <taxon>Trifolium</taxon>
    </lineage>
</organism>
<accession>A0A2K3KLT9</accession>